<keyword evidence="2 7" id="KW-0812">Transmembrane</keyword>
<keyword evidence="10" id="KW-1185">Reference proteome</keyword>
<proteinExistence type="inferred from homology"/>
<name>A0A8K0TGB5_9PEZI</name>
<evidence type="ECO:0000313" key="9">
    <source>
        <dbReference type="EMBL" id="KAH7363468.1"/>
    </source>
</evidence>
<keyword evidence="3 7" id="KW-1133">Transmembrane helix</keyword>
<dbReference type="OrthoDB" id="5429740at2759"/>
<evidence type="ECO:0000256" key="7">
    <source>
        <dbReference type="SAM" id="Phobius"/>
    </source>
</evidence>
<reference evidence="9" key="1">
    <citation type="journal article" date="2021" name="Nat. Commun.">
        <title>Genetic determinants of endophytism in the Arabidopsis root mycobiome.</title>
        <authorList>
            <person name="Mesny F."/>
            <person name="Miyauchi S."/>
            <person name="Thiergart T."/>
            <person name="Pickel B."/>
            <person name="Atanasova L."/>
            <person name="Karlsson M."/>
            <person name="Huettel B."/>
            <person name="Barry K.W."/>
            <person name="Haridas S."/>
            <person name="Chen C."/>
            <person name="Bauer D."/>
            <person name="Andreopoulos W."/>
            <person name="Pangilinan J."/>
            <person name="LaButti K."/>
            <person name="Riley R."/>
            <person name="Lipzen A."/>
            <person name="Clum A."/>
            <person name="Drula E."/>
            <person name="Henrissat B."/>
            <person name="Kohler A."/>
            <person name="Grigoriev I.V."/>
            <person name="Martin F.M."/>
            <person name="Hacquard S."/>
        </authorList>
    </citation>
    <scope>NUCLEOTIDE SEQUENCE</scope>
    <source>
        <strain evidence="9">MPI-CAGE-AT-0016</strain>
    </source>
</reference>
<feature type="transmembrane region" description="Helical" evidence="7">
    <location>
        <begin position="16"/>
        <end position="38"/>
    </location>
</feature>
<feature type="compositionally biased region" description="Basic and acidic residues" evidence="6">
    <location>
        <begin position="327"/>
        <end position="336"/>
    </location>
</feature>
<dbReference type="InterPro" id="IPR052337">
    <property type="entry name" value="SAT4-like"/>
</dbReference>
<evidence type="ECO:0000256" key="2">
    <source>
        <dbReference type="ARBA" id="ARBA00022692"/>
    </source>
</evidence>
<evidence type="ECO:0000313" key="10">
    <source>
        <dbReference type="Proteomes" id="UP000813385"/>
    </source>
</evidence>
<dbReference type="Pfam" id="PF20684">
    <property type="entry name" value="Fung_rhodopsin"/>
    <property type="match status" value="1"/>
</dbReference>
<organism evidence="9 10">
    <name type="scientific">Plectosphaerella cucumerina</name>
    <dbReference type="NCBI Taxonomy" id="40658"/>
    <lineage>
        <taxon>Eukaryota</taxon>
        <taxon>Fungi</taxon>
        <taxon>Dikarya</taxon>
        <taxon>Ascomycota</taxon>
        <taxon>Pezizomycotina</taxon>
        <taxon>Sordariomycetes</taxon>
        <taxon>Hypocreomycetidae</taxon>
        <taxon>Glomerellales</taxon>
        <taxon>Plectosphaerellaceae</taxon>
        <taxon>Plectosphaerella</taxon>
    </lineage>
</organism>
<feature type="transmembrane region" description="Helical" evidence="7">
    <location>
        <begin position="248"/>
        <end position="268"/>
    </location>
</feature>
<feature type="transmembrane region" description="Helical" evidence="7">
    <location>
        <begin position="173"/>
        <end position="197"/>
    </location>
</feature>
<feature type="region of interest" description="Disordered" evidence="6">
    <location>
        <begin position="288"/>
        <end position="359"/>
    </location>
</feature>
<comment type="similarity">
    <text evidence="5">Belongs to the SAT4 family.</text>
</comment>
<evidence type="ECO:0000256" key="1">
    <source>
        <dbReference type="ARBA" id="ARBA00004141"/>
    </source>
</evidence>
<feature type="transmembrane region" description="Helical" evidence="7">
    <location>
        <begin position="209"/>
        <end position="228"/>
    </location>
</feature>
<feature type="transmembrane region" description="Helical" evidence="7">
    <location>
        <begin position="50"/>
        <end position="71"/>
    </location>
</feature>
<feature type="transmembrane region" description="Helical" evidence="7">
    <location>
        <begin position="128"/>
        <end position="149"/>
    </location>
</feature>
<protein>
    <submittedName>
        <fullName evidence="9">Integral membrane protein</fullName>
    </submittedName>
</protein>
<comment type="subcellular location">
    <subcellularLocation>
        <location evidence="1">Membrane</location>
        <topology evidence="1">Multi-pass membrane protein</topology>
    </subcellularLocation>
</comment>
<feature type="domain" description="Rhodopsin" evidence="8">
    <location>
        <begin position="34"/>
        <end position="273"/>
    </location>
</feature>
<evidence type="ECO:0000256" key="3">
    <source>
        <dbReference type="ARBA" id="ARBA00022989"/>
    </source>
</evidence>
<gene>
    <name evidence="9" type="ORF">B0T11DRAFT_318879</name>
</gene>
<evidence type="ECO:0000256" key="4">
    <source>
        <dbReference type="ARBA" id="ARBA00023136"/>
    </source>
</evidence>
<dbReference type="AlphaFoldDB" id="A0A8K0TGB5"/>
<accession>A0A8K0TGB5</accession>
<sequence length="409" mass="44755">MADRNDIDLEATRAPIILGGIVAASVLCTLFTAARLWVRGKILNRLHADDWLVVASVVSIWVSVVIAFIAVDHGNGRHLEALTQEQQEKVVFWTLVGFPFGILSFGLPKLAVVALLTRIMNPSRLHKAVLWSMTIACNVLLVLNALFLLGRCQPAESQWNFDIEGTCWNPEILVVYAIATGAYSAFIDFYLAVYPALTLSRLQMKRKKKIGLMIALGIGSASTAVAIYKCTRLPLLAAKDFSWETADLVILNVIEGSTIIIAACIPVLQPLVQIIFYGKTFDSFGTYPRSRSTPKNPTSQGGVGPSTGVSDTYPLSPRSPAPLLNHTSREDLRNNSEDDMDLHSFLGLPPGASKDMPRPLKEATSSFDNVSLSVSFECIQHDKRHQIAYGSIGNLESPGICRAELDERC</sequence>
<evidence type="ECO:0000259" key="8">
    <source>
        <dbReference type="Pfam" id="PF20684"/>
    </source>
</evidence>
<dbReference type="GO" id="GO:0016020">
    <property type="term" value="C:membrane"/>
    <property type="evidence" value="ECO:0007669"/>
    <property type="project" value="UniProtKB-SubCell"/>
</dbReference>
<keyword evidence="4 7" id="KW-0472">Membrane</keyword>
<dbReference type="InterPro" id="IPR049326">
    <property type="entry name" value="Rhodopsin_dom_fungi"/>
</dbReference>
<feature type="transmembrane region" description="Helical" evidence="7">
    <location>
        <begin position="91"/>
        <end position="116"/>
    </location>
</feature>
<dbReference type="EMBL" id="JAGPXD010000003">
    <property type="protein sequence ID" value="KAH7363468.1"/>
    <property type="molecule type" value="Genomic_DNA"/>
</dbReference>
<dbReference type="PANTHER" id="PTHR33048:SF155">
    <property type="entry name" value="INTEGRAL MEMBRANE PROTEIN"/>
    <property type="match status" value="1"/>
</dbReference>
<dbReference type="Proteomes" id="UP000813385">
    <property type="component" value="Unassembled WGS sequence"/>
</dbReference>
<feature type="compositionally biased region" description="Polar residues" evidence="6">
    <location>
        <begin position="289"/>
        <end position="300"/>
    </location>
</feature>
<evidence type="ECO:0000256" key="5">
    <source>
        <dbReference type="ARBA" id="ARBA00038359"/>
    </source>
</evidence>
<evidence type="ECO:0000256" key="6">
    <source>
        <dbReference type="SAM" id="MobiDB-lite"/>
    </source>
</evidence>
<dbReference type="PANTHER" id="PTHR33048">
    <property type="entry name" value="PTH11-LIKE INTEGRAL MEMBRANE PROTEIN (AFU_ORTHOLOGUE AFUA_5G11245)"/>
    <property type="match status" value="1"/>
</dbReference>
<comment type="caution">
    <text evidence="9">The sequence shown here is derived from an EMBL/GenBank/DDBJ whole genome shotgun (WGS) entry which is preliminary data.</text>
</comment>